<gene>
    <name evidence="2" type="ORF">M622_01825</name>
</gene>
<dbReference type="Proteomes" id="UP000015455">
    <property type="component" value="Unassembled WGS sequence"/>
</dbReference>
<dbReference type="STRING" id="1348657.M622_01825"/>
<dbReference type="Gene3D" id="3.10.310.50">
    <property type="match status" value="1"/>
</dbReference>
<name>T0ASX6_9RHOO</name>
<keyword evidence="3" id="KW-1185">Reference proteome</keyword>
<organism evidence="2 3">
    <name type="scientific">Thauera terpenica 58Eu</name>
    <dbReference type="NCBI Taxonomy" id="1348657"/>
    <lineage>
        <taxon>Bacteria</taxon>
        <taxon>Pseudomonadati</taxon>
        <taxon>Pseudomonadota</taxon>
        <taxon>Betaproteobacteria</taxon>
        <taxon>Rhodocyclales</taxon>
        <taxon>Zoogloeaceae</taxon>
        <taxon>Thauera</taxon>
    </lineage>
</organism>
<dbReference type="Pfam" id="PF04536">
    <property type="entry name" value="TPM_phosphatase"/>
    <property type="match status" value="1"/>
</dbReference>
<protein>
    <recommendedName>
        <fullName evidence="1">TPM domain-containing protein</fullName>
    </recommendedName>
</protein>
<dbReference type="EMBL" id="ATJV01000048">
    <property type="protein sequence ID" value="EPZ15934.1"/>
    <property type="molecule type" value="Genomic_DNA"/>
</dbReference>
<dbReference type="eggNOG" id="COG3762">
    <property type="taxonomic scope" value="Bacteria"/>
</dbReference>
<feature type="domain" description="TPM" evidence="1">
    <location>
        <begin position="22"/>
        <end position="154"/>
    </location>
</feature>
<sequence length="183" mass="20127">MSRLTLNRLTRLLRHLWLDADDAQRALGPTGLARLETQVGASERQHSAQICLCIEASLPLRYLWRNVAHGEAIEAVLRDRALTTFGKQRVWDTAHNNGVLIYVSLAEHHIEILADRGLADRVPAHTWQTLVDAASVALRAGQLVEGLEQALAGVHSLLLQHFPASASAANQGHEALPDRPVVR</sequence>
<dbReference type="PANTHER" id="PTHR30373">
    <property type="entry name" value="UPF0603 PROTEIN YGCG"/>
    <property type="match status" value="1"/>
</dbReference>
<dbReference type="PANTHER" id="PTHR30373:SF8">
    <property type="entry name" value="BLL7265 PROTEIN"/>
    <property type="match status" value="1"/>
</dbReference>
<dbReference type="InterPro" id="IPR007621">
    <property type="entry name" value="TPM_dom"/>
</dbReference>
<reference evidence="2 3" key="1">
    <citation type="submission" date="2013-06" db="EMBL/GenBank/DDBJ databases">
        <title>Draft genome sequence of Thauera terpenica.</title>
        <authorList>
            <person name="Liu B."/>
            <person name="Frostegard A.H."/>
            <person name="Shapleigh J.P."/>
        </authorList>
    </citation>
    <scope>NUCLEOTIDE SEQUENCE [LARGE SCALE GENOMIC DNA]</scope>
    <source>
        <strain evidence="2 3">58Eu</strain>
    </source>
</reference>
<proteinExistence type="predicted"/>
<evidence type="ECO:0000259" key="1">
    <source>
        <dbReference type="Pfam" id="PF04536"/>
    </source>
</evidence>
<evidence type="ECO:0000313" key="2">
    <source>
        <dbReference type="EMBL" id="EPZ15934.1"/>
    </source>
</evidence>
<dbReference type="AlphaFoldDB" id="T0ASX6"/>
<comment type="caution">
    <text evidence="2">The sequence shown here is derived from an EMBL/GenBank/DDBJ whole genome shotgun (WGS) entry which is preliminary data.</text>
</comment>
<dbReference type="PATRIC" id="fig|1348657.5.peg.1340"/>
<dbReference type="RefSeq" id="WP_021248773.1">
    <property type="nucleotide sequence ID" value="NZ_ATJV01000048.1"/>
</dbReference>
<accession>T0ASX6</accession>
<evidence type="ECO:0000313" key="3">
    <source>
        <dbReference type="Proteomes" id="UP000015455"/>
    </source>
</evidence>